<sequence length="156" mass="17636">MATISCVRQSLLSSLRLSQARFASSAAAAATGSSASSSPSAPPVAAAEPREWLVLFPDMPNVLDRRLEIRPRHSPNFVRLHKEQWVTWAGPVFEKHTFPGNPRRPFKGSVMVINEVSKEQIWDRLKSDPYIQESIWDLENARVIPFVTNMRRTPQK</sequence>
<dbReference type="Proteomes" id="UP000248340">
    <property type="component" value="Unassembled WGS sequence"/>
</dbReference>
<dbReference type="GeneID" id="37136880"/>
<dbReference type="EMBL" id="KZ821677">
    <property type="protein sequence ID" value="PYH86080.1"/>
    <property type="molecule type" value="Genomic_DNA"/>
</dbReference>
<accession>A0A319CN97</accession>
<dbReference type="VEuPathDB" id="FungiDB:BO82DRAFT_350388"/>
<evidence type="ECO:0000313" key="2">
    <source>
        <dbReference type="Proteomes" id="UP000248340"/>
    </source>
</evidence>
<dbReference type="PANTHER" id="PTHR33606:SF3">
    <property type="entry name" value="PROTEIN YCII"/>
    <property type="match status" value="1"/>
</dbReference>
<gene>
    <name evidence="1" type="ORF">BO82DRAFT_350388</name>
</gene>
<dbReference type="STRING" id="1448315.A0A319CN97"/>
<dbReference type="OrthoDB" id="5519740at2759"/>
<dbReference type="PANTHER" id="PTHR33606">
    <property type="entry name" value="PROTEIN YCII"/>
    <property type="match status" value="1"/>
</dbReference>
<dbReference type="RefSeq" id="XP_025496280.1">
    <property type="nucleotide sequence ID" value="XM_025634139.1"/>
</dbReference>
<name>A0A319CN97_9EURO</name>
<reference evidence="1 2" key="1">
    <citation type="submission" date="2016-12" db="EMBL/GenBank/DDBJ databases">
        <title>The genomes of Aspergillus section Nigri reveals drivers in fungal speciation.</title>
        <authorList>
            <consortium name="DOE Joint Genome Institute"/>
            <person name="Vesth T.C."/>
            <person name="Nybo J."/>
            <person name="Theobald S."/>
            <person name="Brandl J."/>
            <person name="Frisvad J.C."/>
            <person name="Nielsen K.F."/>
            <person name="Lyhne E.K."/>
            <person name="Kogle M.E."/>
            <person name="Kuo A."/>
            <person name="Riley R."/>
            <person name="Clum A."/>
            <person name="Nolan M."/>
            <person name="Lipzen A."/>
            <person name="Salamov A."/>
            <person name="Henrissat B."/>
            <person name="Wiebenga A."/>
            <person name="De Vries R.P."/>
            <person name="Grigoriev I.V."/>
            <person name="Mortensen U.H."/>
            <person name="Andersen M.R."/>
            <person name="Baker S.E."/>
        </authorList>
    </citation>
    <scope>NUCLEOTIDE SEQUENCE [LARGE SCALE GENOMIC DNA]</scope>
    <source>
        <strain evidence="1 2">CBS 121591</strain>
    </source>
</reference>
<proteinExistence type="predicted"/>
<organism evidence="1 2">
    <name type="scientific">Aspergillus uvarum CBS 121591</name>
    <dbReference type="NCBI Taxonomy" id="1448315"/>
    <lineage>
        <taxon>Eukaryota</taxon>
        <taxon>Fungi</taxon>
        <taxon>Dikarya</taxon>
        <taxon>Ascomycota</taxon>
        <taxon>Pezizomycotina</taxon>
        <taxon>Eurotiomycetes</taxon>
        <taxon>Eurotiomycetidae</taxon>
        <taxon>Eurotiales</taxon>
        <taxon>Aspergillaceae</taxon>
        <taxon>Aspergillus</taxon>
        <taxon>Aspergillus subgen. Circumdati</taxon>
    </lineage>
</organism>
<dbReference type="AlphaFoldDB" id="A0A319CN97"/>
<dbReference type="InterPro" id="IPR011008">
    <property type="entry name" value="Dimeric_a/b-barrel"/>
</dbReference>
<evidence type="ECO:0008006" key="3">
    <source>
        <dbReference type="Google" id="ProtNLM"/>
    </source>
</evidence>
<dbReference type="SUPFAM" id="SSF54909">
    <property type="entry name" value="Dimeric alpha+beta barrel"/>
    <property type="match status" value="1"/>
</dbReference>
<keyword evidence="2" id="KW-1185">Reference proteome</keyword>
<dbReference type="InterPro" id="IPR051807">
    <property type="entry name" value="Sec-metab_biosynth-assoc"/>
</dbReference>
<dbReference type="Gene3D" id="3.30.70.1060">
    <property type="entry name" value="Dimeric alpha+beta barrel"/>
    <property type="match status" value="1"/>
</dbReference>
<evidence type="ECO:0000313" key="1">
    <source>
        <dbReference type="EMBL" id="PYH86080.1"/>
    </source>
</evidence>
<protein>
    <recommendedName>
        <fullName evidence="3">YCII-related domain-containing protein</fullName>
    </recommendedName>
</protein>